<dbReference type="InterPro" id="IPR007081">
    <property type="entry name" value="RNA_pol_Rpb1_5"/>
</dbReference>
<gene>
    <name evidence="11 14" type="primary">rpoC</name>
    <name evidence="14" type="ORF">KBB96_12580</name>
</gene>
<evidence type="ECO:0000256" key="7">
    <source>
        <dbReference type="ARBA" id="ARBA00022833"/>
    </source>
</evidence>
<evidence type="ECO:0000256" key="4">
    <source>
        <dbReference type="ARBA" id="ARBA00022679"/>
    </source>
</evidence>
<proteinExistence type="inferred from homology"/>
<dbReference type="Pfam" id="PF04998">
    <property type="entry name" value="RNA_pol_Rpb1_5"/>
    <property type="match status" value="1"/>
</dbReference>
<evidence type="ECO:0000259" key="13">
    <source>
        <dbReference type="SMART" id="SM00663"/>
    </source>
</evidence>
<dbReference type="GO" id="GO:0000428">
    <property type="term" value="C:DNA-directed RNA polymerase complex"/>
    <property type="evidence" value="ECO:0007669"/>
    <property type="project" value="UniProtKB-KW"/>
</dbReference>
<evidence type="ECO:0000256" key="8">
    <source>
        <dbReference type="ARBA" id="ARBA00022842"/>
    </source>
</evidence>
<dbReference type="GO" id="GO:0006351">
    <property type="term" value="P:DNA-templated transcription"/>
    <property type="evidence" value="ECO:0007669"/>
    <property type="project" value="UniProtKB-UniRule"/>
</dbReference>
<keyword evidence="3 11" id="KW-0240">DNA-directed RNA polymerase</keyword>
<dbReference type="InterPro" id="IPR007080">
    <property type="entry name" value="RNA_pol_Rpb1_1"/>
</dbReference>
<dbReference type="GO" id="GO:0003677">
    <property type="term" value="F:DNA binding"/>
    <property type="evidence" value="ECO:0007669"/>
    <property type="project" value="UniProtKB-UniRule"/>
</dbReference>
<keyword evidence="6 11" id="KW-0479">Metal-binding</keyword>
<evidence type="ECO:0000256" key="9">
    <source>
        <dbReference type="ARBA" id="ARBA00023163"/>
    </source>
</evidence>
<dbReference type="Gene3D" id="1.10.1790.20">
    <property type="match status" value="1"/>
</dbReference>
<keyword evidence="9 11" id="KW-0804">Transcription</keyword>
<feature type="binding site" evidence="11">
    <location>
        <position position="466"/>
    </location>
    <ligand>
        <name>Mg(2+)</name>
        <dbReference type="ChEBI" id="CHEBI:18420"/>
    </ligand>
</feature>
<comment type="cofactor">
    <cofactor evidence="11">
        <name>Zn(2+)</name>
        <dbReference type="ChEBI" id="CHEBI:29105"/>
    </cofactor>
    <text evidence="11">Binds 2 Zn(2+) ions per subunit.</text>
</comment>
<comment type="similarity">
    <text evidence="1">In the N-terminal section; belongs to the RNA polymerase beta chain family.</text>
</comment>
<dbReference type="CDD" id="cd01609">
    <property type="entry name" value="RNAP_beta'_N"/>
    <property type="match status" value="1"/>
</dbReference>
<feature type="binding site" evidence="11">
    <location>
        <position position="75"/>
    </location>
    <ligand>
        <name>Zn(2+)</name>
        <dbReference type="ChEBI" id="CHEBI:29105"/>
        <label>1</label>
    </ligand>
</feature>
<dbReference type="InterPro" id="IPR042102">
    <property type="entry name" value="RNA_pol_Rpb1_3_sf"/>
</dbReference>
<dbReference type="GO" id="GO:0008270">
    <property type="term" value="F:zinc ion binding"/>
    <property type="evidence" value="ECO:0007669"/>
    <property type="project" value="UniProtKB-UniRule"/>
</dbReference>
<dbReference type="HAMAP" id="MF_01322">
    <property type="entry name" value="RNApol_bact_RpoC"/>
    <property type="match status" value="1"/>
</dbReference>
<feature type="binding site" evidence="11">
    <location>
        <position position="73"/>
    </location>
    <ligand>
        <name>Zn(2+)</name>
        <dbReference type="ChEBI" id="CHEBI:29105"/>
        <label>1</label>
    </ligand>
</feature>
<keyword evidence="15" id="KW-1185">Reference proteome</keyword>
<dbReference type="SUPFAM" id="SSF64484">
    <property type="entry name" value="beta and beta-prime subunits of DNA dependent RNA-polymerase"/>
    <property type="match status" value="1"/>
</dbReference>
<dbReference type="PANTHER" id="PTHR19376:SF54">
    <property type="entry name" value="DNA-DIRECTED RNA POLYMERASE SUBUNIT BETA"/>
    <property type="match status" value="1"/>
</dbReference>
<dbReference type="Pfam" id="PF00623">
    <property type="entry name" value="RNA_pol_Rpb1_2"/>
    <property type="match status" value="2"/>
</dbReference>
<organism evidence="14 15">
    <name type="scientific">Luteolibacter ambystomatis</name>
    <dbReference type="NCBI Taxonomy" id="2824561"/>
    <lineage>
        <taxon>Bacteria</taxon>
        <taxon>Pseudomonadati</taxon>
        <taxon>Verrucomicrobiota</taxon>
        <taxon>Verrucomicrobiia</taxon>
        <taxon>Verrucomicrobiales</taxon>
        <taxon>Verrucomicrobiaceae</taxon>
        <taxon>Luteolibacter</taxon>
    </lineage>
</organism>
<dbReference type="Gene3D" id="1.10.150.390">
    <property type="match status" value="1"/>
</dbReference>
<dbReference type="GO" id="GO:0000287">
    <property type="term" value="F:magnesium ion binding"/>
    <property type="evidence" value="ECO:0007669"/>
    <property type="project" value="UniProtKB-UniRule"/>
</dbReference>
<evidence type="ECO:0000256" key="11">
    <source>
        <dbReference type="HAMAP-Rule" id="MF_01322"/>
    </source>
</evidence>
<feature type="domain" description="RNA polymerase N-terminal" evidence="13">
    <location>
        <begin position="239"/>
        <end position="518"/>
    </location>
</feature>
<feature type="binding site" evidence="11">
    <location>
        <position position="892"/>
    </location>
    <ligand>
        <name>Zn(2+)</name>
        <dbReference type="ChEBI" id="CHEBI:29105"/>
        <label>2</label>
    </ligand>
</feature>
<dbReference type="EMBL" id="CP073100">
    <property type="protein sequence ID" value="QUE49707.1"/>
    <property type="molecule type" value="Genomic_DNA"/>
</dbReference>
<dbReference type="Gene3D" id="4.10.860.120">
    <property type="entry name" value="RNA polymerase II, clamp domain"/>
    <property type="match status" value="1"/>
</dbReference>
<sequence>MSVDTNLRELFGVDERPEAFDQVSITVASPDTIRSWSKGEVKNPETINYRTFKPEKGGLFCERIFGPTRDWECACGKYKRIKHKGVVCDRCGVEVTLSRVRRERMGHIELAVPVSHIWFYKCMPSRIGLMLDMSARHLERVIYYEDYIVTEPGNTPLERGQLLTETELREAEDAYGEDTFRAGMGAEAIQDLLKQIDLADLAVQLEQELGTTRSKQNKKKLSKRLKITQGFAGSKSRPEWMIQTVLPVIPPDLRPLVPLEGGRFATSDLNDLYRRVINRNNRLKNLLQLKTPEVIIRNEKRMLQEAVDALFDNGRHGRAVTGAGNRPLKSLSDMLKGKGGRFRQNLLGKRVDYSGRSVIVIGPDLKLNQCGLPKKMALTLFEPFIIRRLKELGYCHTVRSAKKMIDRKTPEVWDILAEVTKGHPVMLNRAPTLHRLSIQAFEPKLIEGEAIRVHPLVCTAYNADFDGDQMAVHVPLSVEAQMEARQLMLAPNNIFSPASGRPITTPSQDIILGSYYLSWAPVRTQKDREKMEHLPLFENSSEVEFAIAARKVKYHSWIRIRNPDFGKDSVYGDKESKIIETTPGRVRFNEIWPDGLGFINKNVTKKVMADIIWRCYQVGGKKKTVETLDSLKSLGFREASRSGASIGIVDMVIPEEKPEIIAKAYDEVGKVTKQYRNGVITDGERYQKVVDIWTQATDAIANKLYSKLEHNDGKGLSPLFMMVDSGARGNKSQIKQLGGMRGLMAKPSGEIIERPIISNFREGLSVLEYFISTHGARKGLSDTALKTADSGYMTRKLVDVAQDVIVTHQDCGTANGILVRAIYDGDEEAASLALRVYGRVSCEQVKDPVTGQIIVDVDDEITEKQAQAIERIGYEQLKIRSVLTCESDRGCCARCYGLNLATGKTVKIGEAVGIIAAQSIGEPGTQLTMRTFHVGGVAAATFKQPIIKAKNTGVVVYKDLRTVQSAEGNWVVLNKNGTLSVRDKDGLELESHNIVIGSVISIKDGDDVKKADVIATWDPYNVPILTEKSGKVEFRDMISGITVQSETDKETGKKGMMVTDHKEDLHPQVVIVDPKTKEVKASYSIPVGAHLSVKEGEEVTGGTLLAKTPRKVARTKDITGGLPRVAELFEARKPKDACVIAKIEGEVSFGGNVRGKKKVIVTDSTTGEQVEHLVPMGKHIIVTEGDRVHRGDQITEGPVSPEDLLEACGAQELQEHLVNEVQSVYRVQGVEINDKHIEIIIRQMLRKVKITDPGDADQLLWGDQIDRTNFKKINAEIVASGGKPAEAEPVLLGITKASLETDSFISAASFQDTTRVLTEAATLGKVDYLTGFKENVIMGHLIPAGSGFETHRDVEVEFTVEEPEPIFHEPEPAVDDDARTA</sequence>
<feature type="binding site" evidence="11">
    <location>
        <position position="811"/>
    </location>
    <ligand>
        <name>Zn(2+)</name>
        <dbReference type="ChEBI" id="CHEBI:29105"/>
        <label>2</label>
    </ligand>
</feature>
<feature type="binding site" evidence="11">
    <location>
        <position position="464"/>
    </location>
    <ligand>
        <name>Mg(2+)</name>
        <dbReference type="ChEBI" id="CHEBI:18420"/>
    </ligand>
</feature>
<comment type="similarity">
    <text evidence="2">In the C-terminal section; belongs to the RNA polymerase beta' chain family.</text>
</comment>
<accession>A0A975G5I0</accession>
<dbReference type="PANTHER" id="PTHR19376">
    <property type="entry name" value="DNA-DIRECTED RNA POLYMERASE"/>
    <property type="match status" value="1"/>
</dbReference>
<dbReference type="Pfam" id="PF05000">
    <property type="entry name" value="RNA_pol_Rpb1_4"/>
    <property type="match status" value="1"/>
</dbReference>
<dbReference type="Gene3D" id="2.40.50.100">
    <property type="match status" value="3"/>
</dbReference>
<comment type="subunit">
    <text evidence="11">The RNAP catalytic core consists of 2 alpha, 1 beta, 1 beta' and 1 omega subunit. When a sigma factor is associated with the core the holoenzyme is formed, which can initiate transcription.</text>
</comment>
<comment type="cofactor">
    <cofactor evidence="11">
        <name>Mg(2+)</name>
        <dbReference type="ChEBI" id="CHEBI:18420"/>
    </cofactor>
    <text evidence="11">Binds 1 Mg(2+) ion per subunit.</text>
</comment>
<dbReference type="InterPro" id="IPR045867">
    <property type="entry name" value="DNA-dir_RpoC_beta_prime"/>
</dbReference>
<evidence type="ECO:0000256" key="6">
    <source>
        <dbReference type="ARBA" id="ARBA00022723"/>
    </source>
</evidence>
<comment type="similarity">
    <text evidence="11 12">Belongs to the RNA polymerase beta' chain family.</text>
</comment>
<dbReference type="InterPro" id="IPR007083">
    <property type="entry name" value="RNA_pol_Rpb1_4"/>
</dbReference>
<dbReference type="Gene3D" id="1.10.40.90">
    <property type="match status" value="1"/>
</dbReference>
<dbReference type="NCBIfam" id="TIGR02386">
    <property type="entry name" value="rpoC_TIGR"/>
    <property type="match status" value="1"/>
</dbReference>
<dbReference type="InterPro" id="IPR044893">
    <property type="entry name" value="RNA_pol_Rpb1_clamp_domain"/>
</dbReference>
<dbReference type="Gene3D" id="1.10.132.30">
    <property type="match status" value="1"/>
</dbReference>
<reference evidence="14" key="1">
    <citation type="submission" date="2021-04" db="EMBL/GenBank/DDBJ databases">
        <title>Luteolibacter sp. 32A isolated from the skin of an Anderson's salamander (Ambystoma andersonii).</title>
        <authorList>
            <person name="Spergser J."/>
            <person name="Busse H.-J."/>
        </authorList>
    </citation>
    <scope>NUCLEOTIDE SEQUENCE</scope>
    <source>
        <strain evidence="14">32A</strain>
    </source>
</reference>
<dbReference type="RefSeq" id="WP_211629796.1">
    <property type="nucleotide sequence ID" value="NZ_CP073100.1"/>
</dbReference>
<evidence type="ECO:0000256" key="12">
    <source>
        <dbReference type="RuleBase" id="RU004279"/>
    </source>
</evidence>
<dbReference type="InterPro" id="IPR012754">
    <property type="entry name" value="DNA-dir_RpoC_beta_prime_bact"/>
</dbReference>
<dbReference type="InterPro" id="IPR006592">
    <property type="entry name" value="RNA_pol_N"/>
</dbReference>
<comment type="catalytic activity">
    <reaction evidence="10 11 12">
        <text>RNA(n) + a ribonucleoside 5'-triphosphate = RNA(n+1) + diphosphate</text>
        <dbReference type="Rhea" id="RHEA:21248"/>
        <dbReference type="Rhea" id="RHEA-COMP:14527"/>
        <dbReference type="Rhea" id="RHEA-COMP:17342"/>
        <dbReference type="ChEBI" id="CHEBI:33019"/>
        <dbReference type="ChEBI" id="CHEBI:61557"/>
        <dbReference type="ChEBI" id="CHEBI:140395"/>
        <dbReference type="EC" id="2.7.7.6"/>
    </reaction>
</comment>
<keyword evidence="8 11" id="KW-0460">Magnesium</keyword>
<dbReference type="EC" id="2.7.7.6" evidence="11"/>
<feature type="binding site" evidence="11">
    <location>
        <position position="895"/>
    </location>
    <ligand>
        <name>Zn(2+)</name>
        <dbReference type="ChEBI" id="CHEBI:29105"/>
        <label>2</label>
    </ligand>
</feature>
<keyword evidence="4 11" id="KW-0808">Transferase</keyword>
<dbReference type="GO" id="GO:0003899">
    <property type="term" value="F:DNA-directed RNA polymerase activity"/>
    <property type="evidence" value="ECO:0007669"/>
    <property type="project" value="UniProtKB-UniRule"/>
</dbReference>
<feature type="binding site" evidence="11">
    <location>
        <position position="91"/>
    </location>
    <ligand>
        <name>Zn(2+)</name>
        <dbReference type="ChEBI" id="CHEBI:29105"/>
        <label>1</label>
    </ligand>
</feature>
<evidence type="ECO:0000256" key="2">
    <source>
        <dbReference type="ARBA" id="ARBA00009839"/>
    </source>
</evidence>
<dbReference type="InterPro" id="IPR000722">
    <property type="entry name" value="RNA_pol_asu"/>
</dbReference>
<protein>
    <recommendedName>
        <fullName evidence="11">DNA-directed RNA polymerase subunit beta'</fullName>
        <shortName evidence="11">RNAP subunit beta'</shortName>
        <ecNumber evidence="11">2.7.7.6</ecNumber>
    </recommendedName>
    <alternativeName>
        <fullName evidence="11">RNA polymerase subunit beta'</fullName>
    </alternativeName>
    <alternativeName>
        <fullName evidence="11">Transcriptase subunit beta'</fullName>
    </alternativeName>
</protein>
<keyword evidence="5 11" id="KW-0548">Nucleotidyltransferase</keyword>
<name>A0A975G5I0_9BACT</name>
<feature type="binding site" evidence="11">
    <location>
        <position position="885"/>
    </location>
    <ligand>
        <name>Zn(2+)</name>
        <dbReference type="ChEBI" id="CHEBI:29105"/>
        <label>2</label>
    </ligand>
</feature>
<evidence type="ECO:0000313" key="14">
    <source>
        <dbReference type="EMBL" id="QUE49707.1"/>
    </source>
</evidence>
<dbReference type="Gene3D" id="1.10.274.100">
    <property type="entry name" value="RNA polymerase Rpb1, domain 3"/>
    <property type="match status" value="1"/>
</dbReference>
<evidence type="ECO:0000256" key="5">
    <source>
        <dbReference type="ARBA" id="ARBA00022695"/>
    </source>
</evidence>
<comment type="function">
    <text evidence="11 12">DNA-dependent RNA polymerase catalyzes the transcription of DNA into RNA using the four ribonucleoside triphosphates as substrates.</text>
</comment>
<evidence type="ECO:0000256" key="1">
    <source>
        <dbReference type="ARBA" id="ARBA00007616"/>
    </source>
</evidence>
<feature type="binding site" evidence="11">
    <location>
        <position position="468"/>
    </location>
    <ligand>
        <name>Mg(2+)</name>
        <dbReference type="ChEBI" id="CHEBI:18420"/>
    </ligand>
</feature>
<dbReference type="InterPro" id="IPR007066">
    <property type="entry name" value="RNA_pol_Rpb1_3"/>
</dbReference>
<evidence type="ECO:0000256" key="3">
    <source>
        <dbReference type="ARBA" id="ARBA00022478"/>
    </source>
</evidence>
<dbReference type="FunFam" id="1.10.132.30:FF:000003">
    <property type="entry name" value="DNA-directed RNA polymerase subunit beta"/>
    <property type="match status" value="1"/>
</dbReference>
<dbReference type="SMART" id="SM00663">
    <property type="entry name" value="RPOLA_N"/>
    <property type="match status" value="1"/>
</dbReference>
<dbReference type="CDD" id="cd02655">
    <property type="entry name" value="RNAP_beta'_C"/>
    <property type="match status" value="1"/>
</dbReference>
<dbReference type="Gene3D" id="2.40.40.20">
    <property type="match status" value="1"/>
</dbReference>
<dbReference type="KEGG" id="lamb:KBB96_12580"/>
<evidence type="ECO:0000256" key="10">
    <source>
        <dbReference type="ARBA" id="ARBA00048552"/>
    </source>
</evidence>
<dbReference type="Proteomes" id="UP000676169">
    <property type="component" value="Chromosome"/>
</dbReference>
<keyword evidence="7 11" id="KW-0862">Zinc</keyword>
<dbReference type="Pfam" id="PF04997">
    <property type="entry name" value="RNA_pol_Rpb1_1"/>
    <property type="match status" value="1"/>
</dbReference>
<feature type="binding site" evidence="11">
    <location>
        <position position="88"/>
    </location>
    <ligand>
        <name>Zn(2+)</name>
        <dbReference type="ChEBI" id="CHEBI:29105"/>
        <label>1</label>
    </ligand>
</feature>
<evidence type="ECO:0000313" key="15">
    <source>
        <dbReference type="Proteomes" id="UP000676169"/>
    </source>
</evidence>
<dbReference type="Pfam" id="PF04983">
    <property type="entry name" value="RNA_pol_Rpb1_3"/>
    <property type="match status" value="1"/>
</dbReference>
<dbReference type="InterPro" id="IPR038120">
    <property type="entry name" value="Rpb1_funnel_sf"/>
</dbReference>